<name>A0A8B7Y9K0_ACAPL</name>
<dbReference type="RefSeq" id="XP_022089914.1">
    <property type="nucleotide sequence ID" value="XM_022234222.1"/>
</dbReference>
<dbReference type="RefSeq" id="XP_022089915.1">
    <property type="nucleotide sequence ID" value="XM_022234223.1"/>
</dbReference>
<dbReference type="SUPFAM" id="SSF48452">
    <property type="entry name" value="TPR-like"/>
    <property type="match status" value="1"/>
</dbReference>
<dbReference type="GO" id="GO:0000801">
    <property type="term" value="C:central element"/>
    <property type="evidence" value="ECO:0007669"/>
    <property type="project" value="TreeGrafter"/>
</dbReference>
<protein>
    <recommendedName>
        <fullName evidence="2">Protein ZIP4 homolog</fullName>
    </recommendedName>
</protein>
<evidence type="ECO:0000313" key="9">
    <source>
        <dbReference type="RefSeq" id="XP_022089918.1"/>
    </source>
</evidence>
<keyword evidence="3" id="KW-0802">TPR repeat</keyword>
<proteinExistence type="predicted"/>
<evidence type="ECO:0000313" key="5">
    <source>
        <dbReference type="RefSeq" id="XP_022089914.1"/>
    </source>
</evidence>
<dbReference type="InterPro" id="IPR013940">
    <property type="entry name" value="Spo22/ZIP4/TEX11"/>
</dbReference>
<dbReference type="InterPro" id="IPR019734">
    <property type="entry name" value="TPR_rpt"/>
</dbReference>
<dbReference type="GO" id="GO:0007130">
    <property type="term" value="P:synaptonemal complex assembly"/>
    <property type="evidence" value="ECO:0007669"/>
    <property type="project" value="TreeGrafter"/>
</dbReference>
<dbReference type="InterPro" id="IPR011990">
    <property type="entry name" value="TPR-like_helical_dom_sf"/>
</dbReference>
<keyword evidence="1" id="KW-0469">Meiosis</keyword>
<dbReference type="KEGG" id="aplc:110978894"/>
<dbReference type="GO" id="GO:0007060">
    <property type="term" value="P:male meiosis chromosome segregation"/>
    <property type="evidence" value="ECO:0007669"/>
    <property type="project" value="TreeGrafter"/>
</dbReference>
<dbReference type="RefSeq" id="XP_022089917.1">
    <property type="nucleotide sequence ID" value="XM_022234225.1"/>
</dbReference>
<dbReference type="Pfam" id="PF08631">
    <property type="entry name" value="SPO22"/>
    <property type="match status" value="1"/>
</dbReference>
<dbReference type="OMA" id="NYETQMN"/>
<dbReference type="OrthoDB" id="65716at2759"/>
<dbReference type="GO" id="GO:0007131">
    <property type="term" value="P:reciprocal meiotic recombination"/>
    <property type="evidence" value="ECO:0007669"/>
    <property type="project" value="TreeGrafter"/>
</dbReference>
<dbReference type="RefSeq" id="XP_022089918.1">
    <property type="nucleotide sequence ID" value="XM_022234226.1"/>
</dbReference>
<feature type="repeat" description="TPR" evidence="3">
    <location>
        <begin position="459"/>
        <end position="492"/>
    </location>
</feature>
<evidence type="ECO:0000313" key="6">
    <source>
        <dbReference type="RefSeq" id="XP_022089915.1"/>
    </source>
</evidence>
<evidence type="ECO:0000313" key="7">
    <source>
        <dbReference type="RefSeq" id="XP_022089916.1"/>
    </source>
</evidence>
<dbReference type="RefSeq" id="XP_022089916.1">
    <property type="nucleotide sequence ID" value="XM_022234224.1"/>
</dbReference>
<dbReference type="InterPro" id="IPR042861">
    <property type="entry name" value="TEX11"/>
</dbReference>
<evidence type="ECO:0000313" key="4">
    <source>
        <dbReference type="Proteomes" id="UP000694845"/>
    </source>
</evidence>
<dbReference type="SMART" id="SM00028">
    <property type="entry name" value="TPR"/>
    <property type="match status" value="3"/>
</dbReference>
<gene>
    <name evidence="5 6 7 8 9" type="primary">LOC110978894</name>
</gene>
<evidence type="ECO:0000256" key="1">
    <source>
        <dbReference type="ARBA" id="ARBA00023254"/>
    </source>
</evidence>
<accession>A0A8B7Y9K0</accession>
<dbReference type="PROSITE" id="PS50005">
    <property type="entry name" value="TPR"/>
    <property type="match status" value="1"/>
</dbReference>
<evidence type="ECO:0000313" key="8">
    <source>
        <dbReference type="RefSeq" id="XP_022089917.1"/>
    </source>
</evidence>
<organism evidence="4 5">
    <name type="scientific">Acanthaster planci</name>
    <name type="common">Crown-of-thorns starfish</name>
    <dbReference type="NCBI Taxonomy" id="133434"/>
    <lineage>
        <taxon>Eukaryota</taxon>
        <taxon>Metazoa</taxon>
        <taxon>Echinodermata</taxon>
        <taxon>Eleutherozoa</taxon>
        <taxon>Asterozoa</taxon>
        <taxon>Asteroidea</taxon>
        <taxon>Valvatacea</taxon>
        <taxon>Valvatida</taxon>
        <taxon>Acanthasteridae</taxon>
        <taxon>Acanthaster</taxon>
    </lineage>
</organism>
<dbReference type="Proteomes" id="UP000694845">
    <property type="component" value="Unplaced"/>
</dbReference>
<keyword evidence="4" id="KW-1185">Reference proteome</keyword>
<dbReference type="PANTHER" id="PTHR47083">
    <property type="entry name" value="TESTIS-EXPRESSED PROTEIN 11"/>
    <property type="match status" value="1"/>
</dbReference>
<dbReference type="Gene3D" id="1.25.40.10">
    <property type="entry name" value="Tetratricopeptide repeat domain"/>
    <property type="match status" value="1"/>
</dbReference>
<dbReference type="PANTHER" id="PTHR47083:SF1">
    <property type="entry name" value="TESTIS-EXPRESSED PROTEIN 11"/>
    <property type="match status" value="1"/>
</dbReference>
<sequence>MEAMRTDKTDFTDKIRQIDGLVTQLCQEYDENKCDGIIDLLLDISQSLIGLYTRVPQRQAVEMQIQNWSVSLWDVAVARKTGESLTQELNSKVRHIACNLAFSIPSSRETFAFLKKRIMMAGGTGRAWLDCQKPMMADQSLSLAMDGLEKMRKMLESTPSGSSDEWKEAEQLQYIDMDKEVFKIYVTKAESSVMQDDHAVGLEWIQKAKELLPQIPNESSYLALLCYNFGCDSVDKKHYKATIAWLRESLELGKGEHPIESEFQARTLRLLASTYLDWDPEQYGQKALNAVGLANAEHSHPSGLHLKIKILLCVNGSDNRIRGAVDDLISHADLSVNLAVHTVKMLAQHDKLDISLYSCQKMASCFSSHSDIGRVYLQHLELLLSNKKISEAKTFVEECITDHSSVFDVDINNQRHFHSVLWDQAASAYDVDDNAEALAWYNCSLTLLTRSDPKHESLAKLQRNRASCYLNLQQLDKALEAVKEAEKLDPTSPFTWYILYKVALWQANEEEATQAIQRLCDCSKEEKQEDGSDNKETVLSLICLAAQMALEKDNRSIAMRCLEKVVQYSEDQQQILTSLRCLTRLQLTSAQGKDNVTEANAVLSYMKTAYDTVHTEIDKDDVDIEWSQEARWFMKISWNMALELTEKSTLTHEFFMICSKFSHLLPPEQNNAAHQKTCLLMASAAALQMAREQLNQDDKLASFKLCLDHVRACRDINQELHPEQGSDSKETTSILLTLYEFEAVANLGEVSELDRILEAVGSNPTTEIKTLETMAALVMEPPFLPSSICKKVLQVVIQKYLQQPDGMDLNKCSKALHGIIELCLKDVRASYDTASKQEAWTHFITELNLIENNQGTTKYPEMQILWLLTQAWNTGIHLLNGGQLTDAEKWCGLAVRVMNHLTSLKSNYEEKMKTIYSEVLEKIEREKLKGNLEEE</sequence>
<evidence type="ECO:0000256" key="2">
    <source>
        <dbReference type="ARBA" id="ARBA00031845"/>
    </source>
</evidence>
<evidence type="ECO:0000256" key="3">
    <source>
        <dbReference type="PROSITE-ProRule" id="PRU00339"/>
    </source>
</evidence>
<dbReference type="GeneID" id="110978894"/>
<dbReference type="CTD" id="56159"/>
<reference evidence="5 6" key="1">
    <citation type="submission" date="2025-04" db="UniProtKB">
        <authorList>
            <consortium name="RefSeq"/>
        </authorList>
    </citation>
    <scope>IDENTIFICATION</scope>
</reference>
<dbReference type="AlphaFoldDB" id="A0A8B7Y9K0"/>